<gene>
    <name evidence="1" type="ORF">TeGR_g8833</name>
</gene>
<dbReference type="EMBL" id="BRYB01002178">
    <property type="protein sequence ID" value="GMI40759.1"/>
    <property type="molecule type" value="Genomic_DNA"/>
</dbReference>
<evidence type="ECO:0000313" key="1">
    <source>
        <dbReference type="EMBL" id="GMI40759.1"/>
    </source>
</evidence>
<dbReference type="Proteomes" id="UP001165060">
    <property type="component" value="Unassembled WGS sequence"/>
</dbReference>
<reference evidence="1 2" key="1">
    <citation type="journal article" date="2023" name="Commun. Biol.">
        <title>Genome analysis of Parmales, the sister group of diatoms, reveals the evolutionary specialization of diatoms from phago-mixotrophs to photoautotrophs.</title>
        <authorList>
            <person name="Ban H."/>
            <person name="Sato S."/>
            <person name="Yoshikawa S."/>
            <person name="Yamada K."/>
            <person name="Nakamura Y."/>
            <person name="Ichinomiya M."/>
            <person name="Sato N."/>
            <person name="Blanc-Mathieu R."/>
            <person name="Endo H."/>
            <person name="Kuwata A."/>
            <person name="Ogata H."/>
        </authorList>
    </citation>
    <scope>NUCLEOTIDE SEQUENCE [LARGE SCALE GENOMIC DNA]</scope>
</reference>
<name>A0ABQ6N596_9STRA</name>
<accession>A0ABQ6N596</accession>
<proteinExistence type="predicted"/>
<comment type="caution">
    <text evidence="1">The sequence shown here is derived from an EMBL/GenBank/DDBJ whole genome shotgun (WGS) entry which is preliminary data.</text>
</comment>
<sequence length="141" mass="15258">MPSTAEEASIPAFLGTTVPILGFNPYSVTKTVYTKAVKPIAKPLVPHVAPVLTWSLAKLSPISTPLLASVGLTEFKSLQINRKGNTVIAVRPEGGTQTIIGGKVSEEQEFDYFVARVCETAKCLKVPDRFSKKKGEEPEKE</sequence>
<evidence type="ECO:0000313" key="2">
    <source>
        <dbReference type="Proteomes" id="UP001165060"/>
    </source>
</evidence>
<keyword evidence="2" id="KW-1185">Reference proteome</keyword>
<protein>
    <submittedName>
        <fullName evidence="1">Uncharacterized protein</fullName>
    </submittedName>
</protein>
<organism evidence="1 2">
    <name type="scientific">Tetraparma gracilis</name>
    <dbReference type="NCBI Taxonomy" id="2962635"/>
    <lineage>
        <taxon>Eukaryota</taxon>
        <taxon>Sar</taxon>
        <taxon>Stramenopiles</taxon>
        <taxon>Ochrophyta</taxon>
        <taxon>Bolidophyceae</taxon>
        <taxon>Parmales</taxon>
        <taxon>Triparmaceae</taxon>
        <taxon>Tetraparma</taxon>
    </lineage>
</organism>